<protein>
    <submittedName>
        <fullName evidence="1">Uncharacterized protein</fullName>
    </submittedName>
</protein>
<proteinExistence type="predicted"/>
<dbReference type="EMBL" id="AQHW01000027">
    <property type="protein sequence ID" value="KKB48431.1"/>
    <property type="molecule type" value="Genomic_DNA"/>
</dbReference>
<dbReference type="Proteomes" id="UP000033035">
    <property type="component" value="Unassembled WGS sequence"/>
</dbReference>
<evidence type="ECO:0000313" key="2">
    <source>
        <dbReference type="Proteomes" id="UP000033035"/>
    </source>
</evidence>
<dbReference type="HOGENOM" id="CLU_3383106_0_0_10"/>
<evidence type="ECO:0000313" key="1">
    <source>
        <dbReference type="EMBL" id="KKB48431.1"/>
    </source>
</evidence>
<dbReference type="AlphaFoldDB" id="A0A0F5IS98"/>
<accession>A0A0F5IS98</accession>
<gene>
    <name evidence="1" type="ORF">HMPREF1536_04896</name>
</gene>
<name>A0A0F5IS98_9BACT</name>
<organism evidence="1 2">
    <name type="scientific">Parabacteroides gordonii MS-1 = DSM 23371</name>
    <dbReference type="NCBI Taxonomy" id="1203610"/>
    <lineage>
        <taxon>Bacteria</taxon>
        <taxon>Pseudomonadati</taxon>
        <taxon>Bacteroidota</taxon>
        <taxon>Bacteroidia</taxon>
        <taxon>Bacteroidales</taxon>
        <taxon>Tannerellaceae</taxon>
        <taxon>Parabacteroides</taxon>
    </lineage>
</organism>
<comment type="caution">
    <text evidence="1">The sequence shown here is derived from an EMBL/GenBank/DDBJ whole genome shotgun (WGS) entry which is preliminary data.</text>
</comment>
<keyword evidence="2" id="KW-1185">Reference proteome</keyword>
<sequence>MVIQKYVNKLISLSLISLFKNYKGYGFSPEGIL</sequence>
<reference evidence="1 2" key="1">
    <citation type="submission" date="2013-04" db="EMBL/GenBank/DDBJ databases">
        <title>The Genome Sequence of Parabacteroides gordonii DSM 23371.</title>
        <authorList>
            <consortium name="The Broad Institute Genomics Platform"/>
            <person name="Earl A."/>
            <person name="Ward D."/>
            <person name="Feldgarden M."/>
            <person name="Gevers D."/>
            <person name="Martens E."/>
            <person name="Sakamoto M."/>
            <person name="Benno Y."/>
            <person name="Suzuki N."/>
            <person name="Matsunaga N."/>
            <person name="Koshihara K."/>
            <person name="Seki M."/>
            <person name="Komiya H."/>
            <person name="Walker B."/>
            <person name="Young S."/>
            <person name="Zeng Q."/>
            <person name="Gargeya S."/>
            <person name="Fitzgerald M."/>
            <person name="Haas B."/>
            <person name="Abouelleil A."/>
            <person name="Allen A.W."/>
            <person name="Alvarado L."/>
            <person name="Arachchi H.M."/>
            <person name="Berlin A.M."/>
            <person name="Chapman S.B."/>
            <person name="Gainer-Dewar J."/>
            <person name="Goldberg J."/>
            <person name="Griggs A."/>
            <person name="Gujja S."/>
            <person name="Hansen M."/>
            <person name="Howarth C."/>
            <person name="Imamovic A."/>
            <person name="Ireland A."/>
            <person name="Larimer J."/>
            <person name="McCowan C."/>
            <person name="Murphy C."/>
            <person name="Pearson M."/>
            <person name="Poon T.W."/>
            <person name="Priest M."/>
            <person name="Roberts A."/>
            <person name="Saif S."/>
            <person name="Shea T."/>
            <person name="Sisk P."/>
            <person name="Sykes S."/>
            <person name="Wortman J."/>
            <person name="Nusbaum C."/>
            <person name="Birren B."/>
        </authorList>
    </citation>
    <scope>NUCLEOTIDE SEQUENCE [LARGE SCALE GENOMIC DNA]</scope>
    <source>
        <strain evidence="1 2">MS-1</strain>
    </source>
</reference>